<evidence type="ECO:0000313" key="2">
    <source>
        <dbReference type="Proteomes" id="UP000799755"/>
    </source>
</evidence>
<sequence length="699" mass="78691">MLYSPLHPPENAIRLLKLHKIRPALPESPNISQPDQDTSIECTLFHVLRSEKPKYKALSYAWGNDTDPFPICVNSVSRHVGVNLKKALEHIRSEDEDLVLWIDALCINQQDASEKSEQVKRMADIYRNAVETIVWLGPANISTMSDDGMEYLDTLGKFVEEHGLRSQMLEMVSLASHASERSNAIKAQVTTVLAPFVNLCCRDVSGFLKTCHAMREISLRPYWERVWILQEYALASALTIRCGTRTVSFERCHASIMALSVIMFEVVNKLFASLTERMGRGELVDSSERHAFVQLGNLFPDGNAGSVQGIRSRYQSSPQLKLTLLRLLARAFVERTAGAKEPKDRVFAFLGMTGEAEELGIVPDYTETRTYQDVYSETARAIASIGQVDVLAFAQNRGESQNDLPSWVPDWSRSHDGSPEPILRPCGQLPWDTCFNASFGAAPFAPHPLLTTLPRYQLPLYGYTIDSIEVVGSAWQPGYDEGVNEATSGLGTYLKEIADLCDRSDRKLAESGDDCYGSNDDDYEITGKKLKDKTHYLDHPRTTARYLIPTADMQQYSMGFIQRADSAFSRRGYNQALGLEKHPGRTQSDELGSYYQMVAWQRNRRAYLGEKGTVGLAPDYSEYGDRVVVFCGGRYAYVLRKRNKCRTDRCDAEIGCEVHGGMKDNEGVFWAVVGEAYAHGFMYGEYFRKERMVEEFILV</sequence>
<gene>
    <name evidence="1" type="ORF">BDR25DRAFT_300388</name>
</gene>
<dbReference type="Proteomes" id="UP000799755">
    <property type="component" value="Unassembled WGS sequence"/>
</dbReference>
<comment type="caution">
    <text evidence="1">The sequence shown here is derived from an EMBL/GenBank/DDBJ whole genome shotgun (WGS) entry which is preliminary data.</text>
</comment>
<organism evidence="1 2">
    <name type="scientific">Lindgomyces ingoldianus</name>
    <dbReference type="NCBI Taxonomy" id="673940"/>
    <lineage>
        <taxon>Eukaryota</taxon>
        <taxon>Fungi</taxon>
        <taxon>Dikarya</taxon>
        <taxon>Ascomycota</taxon>
        <taxon>Pezizomycotina</taxon>
        <taxon>Dothideomycetes</taxon>
        <taxon>Pleosporomycetidae</taxon>
        <taxon>Pleosporales</taxon>
        <taxon>Lindgomycetaceae</taxon>
        <taxon>Lindgomyces</taxon>
    </lineage>
</organism>
<evidence type="ECO:0000313" key="1">
    <source>
        <dbReference type="EMBL" id="KAF2476343.1"/>
    </source>
</evidence>
<dbReference type="EMBL" id="MU003494">
    <property type="protein sequence ID" value="KAF2476343.1"/>
    <property type="molecule type" value="Genomic_DNA"/>
</dbReference>
<proteinExistence type="predicted"/>
<reference evidence="1" key="1">
    <citation type="journal article" date="2020" name="Stud. Mycol.">
        <title>101 Dothideomycetes genomes: a test case for predicting lifestyles and emergence of pathogens.</title>
        <authorList>
            <person name="Haridas S."/>
            <person name="Albert R."/>
            <person name="Binder M."/>
            <person name="Bloem J."/>
            <person name="Labutti K."/>
            <person name="Salamov A."/>
            <person name="Andreopoulos B."/>
            <person name="Baker S."/>
            <person name="Barry K."/>
            <person name="Bills G."/>
            <person name="Bluhm B."/>
            <person name="Cannon C."/>
            <person name="Castanera R."/>
            <person name="Culley D."/>
            <person name="Daum C."/>
            <person name="Ezra D."/>
            <person name="Gonzalez J."/>
            <person name="Henrissat B."/>
            <person name="Kuo A."/>
            <person name="Liang C."/>
            <person name="Lipzen A."/>
            <person name="Lutzoni F."/>
            <person name="Magnuson J."/>
            <person name="Mondo S."/>
            <person name="Nolan M."/>
            <person name="Ohm R."/>
            <person name="Pangilinan J."/>
            <person name="Park H.-J."/>
            <person name="Ramirez L."/>
            <person name="Alfaro M."/>
            <person name="Sun H."/>
            <person name="Tritt A."/>
            <person name="Yoshinaga Y."/>
            <person name="Zwiers L.-H."/>
            <person name="Turgeon B."/>
            <person name="Goodwin S."/>
            <person name="Spatafora J."/>
            <person name="Crous P."/>
            <person name="Grigoriev I."/>
        </authorList>
    </citation>
    <scope>NUCLEOTIDE SEQUENCE</scope>
    <source>
        <strain evidence="1">ATCC 200398</strain>
    </source>
</reference>
<keyword evidence="2" id="KW-1185">Reference proteome</keyword>
<name>A0ACB6RAJ3_9PLEO</name>
<accession>A0ACB6RAJ3</accession>
<protein>
    <submittedName>
        <fullName evidence="1">HET-domain-containing protein</fullName>
    </submittedName>
</protein>